<dbReference type="EMBL" id="JABXYM010000001">
    <property type="protein sequence ID" value="MCR6096731.1"/>
    <property type="molecule type" value="Genomic_DNA"/>
</dbReference>
<evidence type="ECO:0000313" key="1">
    <source>
        <dbReference type="EMBL" id="MCR6096731.1"/>
    </source>
</evidence>
<evidence type="ECO:0000313" key="2">
    <source>
        <dbReference type="Proteomes" id="UP001057753"/>
    </source>
</evidence>
<reference evidence="1" key="1">
    <citation type="submission" date="2020-06" db="EMBL/GenBank/DDBJ databases">
        <title>Insight into the genomes of haloalkaliphilic bacilli from Kenyan soda lakes.</title>
        <authorList>
            <person name="Mwirichia R."/>
            <person name="Villamizar G.C."/>
            <person name="Poehlein A."/>
            <person name="Mugweru J."/>
            <person name="Kipnyargis A."/>
            <person name="Kiplimo D."/>
            <person name="Orwa P."/>
            <person name="Daniel R."/>
        </authorList>
    </citation>
    <scope>NUCLEOTIDE SEQUENCE</scope>
    <source>
        <strain evidence="1">B1096_S55</strain>
    </source>
</reference>
<comment type="caution">
    <text evidence="1">The sequence shown here is derived from an EMBL/GenBank/DDBJ whole genome shotgun (WGS) entry which is preliminary data.</text>
</comment>
<sequence length="194" mass="22384">MELLKNTVRPFITGYLIKGEGQVYHSVQMNSNVAFQEVCVDNLAIKRVLLPDKNERTRINKLLIYNMSSKTIETKMKVHYYMNSGCVMPFVYYSPHYEAMVACTNDSYYVTGGMSQEGGPIQYQTNMHDMNASAAGNATKTVYQPLTKHSDGWSLTFDLRLLPYDQTYMYDWELSDTELVNLEKEHLALRQLFN</sequence>
<organism evidence="1 2">
    <name type="scientific">Salipaludibacillus agaradhaerens</name>
    <name type="common">Bacillus agaradhaerens</name>
    <dbReference type="NCBI Taxonomy" id="76935"/>
    <lineage>
        <taxon>Bacteria</taxon>
        <taxon>Bacillati</taxon>
        <taxon>Bacillota</taxon>
        <taxon>Bacilli</taxon>
        <taxon>Bacillales</taxon>
        <taxon>Bacillaceae</taxon>
    </lineage>
</organism>
<name>A0A9Q4B1Y4_SALAG</name>
<dbReference type="AlphaFoldDB" id="A0A9Q4B1Y4"/>
<keyword evidence="2" id="KW-1185">Reference proteome</keyword>
<accession>A0A9Q4B1Y4</accession>
<dbReference type="Proteomes" id="UP001057753">
    <property type="component" value="Unassembled WGS sequence"/>
</dbReference>
<protein>
    <submittedName>
        <fullName evidence="1">Uncharacterized protein</fullName>
    </submittedName>
</protein>
<gene>
    <name evidence="1" type="ORF">HXA33_09190</name>
</gene>
<proteinExistence type="predicted"/>
<dbReference type="RefSeq" id="WP_078577057.1">
    <property type="nucleotide sequence ID" value="NZ_JABXYM010000001.1"/>
</dbReference>
<dbReference type="OrthoDB" id="2867385at2"/>